<comment type="function">
    <text evidence="1">Could be involved in insertion of integral membrane proteins into the membrane.</text>
</comment>
<gene>
    <name evidence="2" type="primary">yidD</name>
    <name evidence="2" type="ORF">GTQ45_14080</name>
</gene>
<dbReference type="AlphaFoldDB" id="A0A845QE69"/>
<dbReference type="HAMAP" id="MF_00386">
    <property type="entry name" value="UPF0161_YidD"/>
    <property type="match status" value="1"/>
</dbReference>
<accession>A0A845QE69</accession>
<dbReference type="PANTHER" id="PTHR33383:SF1">
    <property type="entry name" value="MEMBRANE PROTEIN INSERTION EFFICIENCY FACTOR-RELATED"/>
    <property type="match status" value="1"/>
</dbReference>
<keyword evidence="1" id="KW-0472">Membrane</keyword>
<dbReference type="OrthoDB" id="9801753at2"/>
<reference evidence="2 3" key="1">
    <citation type="journal article" date="2016" name="Int. J. Syst. Evol. Microbiol.">
        <title>Pyruvatibacter mobilis gen. nov., sp. nov., a marine bacterium from the culture broth of Picochlorum sp. 122.</title>
        <authorList>
            <person name="Wang G."/>
            <person name="Tang M."/>
            <person name="Wu H."/>
            <person name="Dai S."/>
            <person name="Li T."/>
            <person name="Chen C."/>
            <person name="He H."/>
            <person name="Fan J."/>
            <person name="Xiang W."/>
            <person name="Li X."/>
        </authorList>
    </citation>
    <scope>NUCLEOTIDE SEQUENCE [LARGE SCALE GENOMIC DNA]</scope>
    <source>
        <strain evidence="2 3">GYP-11</strain>
    </source>
</reference>
<dbReference type="Proteomes" id="UP000470384">
    <property type="component" value="Unassembled WGS sequence"/>
</dbReference>
<dbReference type="GeneID" id="300654293"/>
<dbReference type="GO" id="GO:0005886">
    <property type="term" value="C:plasma membrane"/>
    <property type="evidence" value="ECO:0007669"/>
    <property type="project" value="UniProtKB-SubCell"/>
</dbReference>
<protein>
    <recommendedName>
        <fullName evidence="1">Putative membrane protein insertion efficiency factor</fullName>
    </recommendedName>
</protein>
<sequence>MPNPFKYLALGLIWVYRNAISPLLGPRCRHVPTCSDYAQEAITRFGVWRGGWLAVSRILRCHPWGTQGLDPVPEEVPHASALTPWKYGRWTGAHIRDRFPDD</sequence>
<dbReference type="NCBIfam" id="TIGR00278">
    <property type="entry name" value="membrane protein insertion efficiency factor YidD"/>
    <property type="match status" value="1"/>
</dbReference>
<dbReference type="PANTHER" id="PTHR33383">
    <property type="entry name" value="MEMBRANE PROTEIN INSERTION EFFICIENCY FACTOR-RELATED"/>
    <property type="match status" value="1"/>
</dbReference>
<evidence type="ECO:0000256" key="1">
    <source>
        <dbReference type="HAMAP-Rule" id="MF_00386"/>
    </source>
</evidence>
<proteinExistence type="inferred from homology"/>
<organism evidence="2 3">
    <name type="scientific">Pyruvatibacter mobilis</name>
    <dbReference type="NCBI Taxonomy" id="1712261"/>
    <lineage>
        <taxon>Bacteria</taxon>
        <taxon>Pseudomonadati</taxon>
        <taxon>Pseudomonadota</taxon>
        <taxon>Alphaproteobacteria</taxon>
        <taxon>Hyphomicrobiales</taxon>
        <taxon>Parvibaculaceae</taxon>
        <taxon>Pyruvatibacter</taxon>
    </lineage>
</organism>
<comment type="caution">
    <text evidence="2">The sequence shown here is derived from an EMBL/GenBank/DDBJ whole genome shotgun (WGS) entry which is preliminary data.</text>
</comment>
<dbReference type="EMBL" id="WXYQ01000012">
    <property type="protein sequence ID" value="NBG96863.1"/>
    <property type="molecule type" value="Genomic_DNA"/>
</dbReference>
<keyword evidence="3" id="KW-1185">Reference proteome</keyword>
<evidence type="ECO:0000313" key="3">
    <source>
        <dbReference type="Proteomes" id="UP000470384"/>
    </source>
</evidence>
<keyword evidence="1" id="KW-1003">Cell membrane</keyword>
<name>A0A845QE69_9HYPH</name>
<dbReference type="Pfam" id="PF01809">
    <property type="entry name" value="YidD"/>
    <property type="match status" value="1"/>
</dbReference>
<comment type="similarity">
    <text evidence="1">Belongs to the UPF0161 family.</text>
</comment>
<comment type="subcellular location">
    <subcellularLocation>
        <location evidence="1">Cell membrane</location>
        <topology evidence="1">Peripheral membrane protein</topology>
        <orientation evidence="1">Cytoplasmic side</orientation>
    </subcellularLocation>
</comment>
<evidence type="ECO:0000313" key="2">
    <source>
        <dbReference type="EMBL" id="NBG96863.1"/>
    </source>
</evidence>
<dbReference type="RefSeq" id="WP_027842023.1">
    <property type="nucleotide sequence ID" value="NZ_BMHN01000001.1"/>
</dbReference>
<dbReference type="InterPro" id="IPR002696">
    <property type="entry name" value="Membr_insert_effic_factor_YidD"/>
</dbReference>
<dbReference type="SMART" id="SM01234">
    <property type="entry name" value="Haemolytic"/>
    <property type="match status" value="1"/>
</dbReference>